<feature type="domain" description="Amino acid permease/ SLC12A" evidence="11">
    <location>
        <begin position="196"/>
        <end position="260"/>
    </location>
</feature>
<evidence type="ECO:0000313" key="13">
    <source>
        <dbReference type="Proteomes" id="UP000887540"/>
    </source>
</evidence>
<dbReference type="Proteomes" id="UP000887540">
    <property type="component" value="Unplaced"/>
</dbReference>
<proteinExistence type="inferred from homology"/>
<evidence type="ECO:0000256" key="10">
    <source>
        <dbReference type="SAM" id="Phobius"/>
    </source>
</evidence>
<name>A0A914CVC4_9BILA</name>
<evidence type="ECO:0000256" key="8">
    <source>
        <dbReference type="ARBA" id="ARBA00023201"/>
    </source>
</evidence>
<evidence type="ECO:0000256" key="6">
    <source>
        <dbReference type="ARBA" id="ARBA00023053"/>
    </source>
</evidence>
<feature type="region of interest" description="Disordered" evidence="9">
    <location>
        <begin position="60"/>
        <end position="88"/>
    </location>
</feature>
<keyword evidence="5 10" id="KW-1133">Transmembrane helix</keyword>
<feature type="transmembrane region" description="Helical" evidence="10">
    <location>
        <begin position="223"/>
        <end position="242"/>
    </location>
</feature>
<feature type="region of interest" description="Disordered" evidence="9">
    <location>
        <begin position="1"/>
        <end position="22"/>
    </location>
</feature>
<feature type="domain" description="Amino acid permease N-terminal" evidence="12">
    <location>
        <begin position="104"/>
        <end position="138"/>
    </location>
</feature>
<dbReference type="GO" id="GO:1990573">
    <property type="term" value="P:potassium ion import across plasma membrane"/>
    <property type="evidence" value="ECO:0007669"/>
    <property type="project" value="TreeGrafter"/>
</dbReference>
<dbReference type="InterPro" id="IPR013612">
    <property type="entry name" value="AA_permease_N"/>
</dbReference>
<evidence type="ECO:0000256" key="3">
    <source>
        <dbReference type="ARBA" id="ARBA00022448"/>
    </source>
</evidence>
<evidence type="ECO:0000256" key="7">
    <source>
        <dbReference type="ARBA" id="ARBA00023136"/>
    </source>
</evidence>
<keyword evidence="7 10" id="KW-0472">Membrane</keyword>
<dbReference type="GO" id="GO:0008511">
    <property type="term" value="F:sodium:potassium:chloride symporter activity"/>
    <property type="evidence" value="ECO:0007669"/>
    <property type="project" value="TreeGrafter"/>
</dbReference>
<keyword evidence="6" id="KW-0915">Sodium</keyword>
<keyword evidence="13" id="KW-1185">Reference proteome</keyword>
<dbReference type="PANTHER" id="PTHR11827:SF103">
    <property type="entry name" value="SODIUM CHLORIDE COTRANSPORTER 69, ISOFORM E"/>
    <property type="match status" value="1"/>
</dbReference>
<feature type="compositionally biased region" description="Basic and acidic residues" evidence="9">
    <location>
        <begin position="60"/>
        <end position="72"/>
    </location>
</feature>
<evidence type="ECO:0000256" key="4">
    <source>
        <dbReference type="ARBA" id="ARBA00022692"/>
    </source>
</evidence>
<keyword evidence="4 10" id="KW-0812">Transmembrane</keyword>
<dbReference type="Pfam" id="PF00324">
    <property type="entry name" value="AA_permease"/>
    <property type="match status" value="1"/>
</dbReference>
<dbReference type="GO" id="GO:0006884">
    <property type="term" value="P:cell volume homeostasis"/>
    <property type="evidence" value="ECO:0007669"/>
    <property type="project" value="TreeGrafter"/>
</dbReference>
<dbReference type="GO" id="GO:0055078">
    <property type="term" value="P:sodium ion homeostasis"/>
    <property type="evidence" value="ECO:0007669"/>
    <property type="project" value="TreeGrafter"/>
</dbReference>
<evidence type="ECO:0000256" key="9">
    <source>
        <dbReference type="SAM" id="MobiDB-lite"/>
    </source>
</evidence>
<comment type="subcellular location">
    <subcellularLocation>
        <location evidence="1">Cell membrane</location>
        <topology evidence="1">Multi-pass membrane protein</topology>
    </subcellularLocation>
</comment>
<dbReference type="PANTHER" id="PTHR11827">
    <property type="entry name" value="SOLUTE CARRIER FAMILY 12, CATION COTRANSPORTERS"/>
    <property type="match status" value="1"/>
</dbReference>
<keyword evidence="8" id="KW-0739">Sodium transport</keyword>
<comment type="similarity">
    <text evidence="2">Belongs to the SLC12A transporter family.</text>
</comment>
<dbReference type="InterPro" id="IPR004841">
    <property type="entry name" value="AA-permease/SLC12A_dom"/>
</dbReference>
<reference evidence="14" key="1">
    <citation type="submission" date="2022-11" db="UniProtKB">
        <authorList>
            <consortium name="WormBaseParasite"/>
        </authorList>
    </citation>
    <scope>IDENTIFICATION</scope>
</reference>
<evidence type="ECO:0000259" key="12">
    <source>
        <dbReference type="Pfam" id="PF08403"/>
    </source>
</evidence>
<protein>
    <submittedName>
        <fullName evidence="14">Uncharacterized protein</fullName>
    </submittedName>
</protein>
<evidence type="ECO:0000313" key="14">
    <source>
        <dbReference type="WBParaSite" id="ACRNAN_scaffold14179.g31634.t1"/>
    </source>
</evidence>
<keyword evidence="3" id="KW-0813">Transport</keyword>
<feature type="transmembrane region" description="Helical" evidence="10">
    <location>
        <begin position="191"/>
        <end position="211"/>
    </location>
</feature>
<dbReference type="GO" id="GO:0005886">
    <property type="term" value="C:plasma membrane"/>
    <property type="evidence" value="ECO:0007669"/>
    <property type="project" value="UniProtKB-SubCell"/>
</dbReference>
<dbReference type="AlphaFoldDB" id="A0A914CVC4"/>
<dbReference type="WBParaSite" id="ACRNAN_scaffold14179.g31634.t1">
    <property type="protein sequence ID" value="ACRNAN_scaffold14179.g31634.t1"/>
    <property type="gene ID" value="ACRNAN_scaffold14179.g31634"/>
</dbReference>
<evidence type="ECO:0000259" key="11">
    <source>
        <dbReference type="Pfam" id="PF00324"/>
    </source>
</evidence>
<organism evidence="13 14">
    <name type="scientific">Acrobeloides nanus</name>
    <dbReference type="NCBI Taxonomy" id="290746"/>
    <lineage>
        <taxon>Eukaryota</taxon>
        <taxon>Metazoa</taxon>
        <taxon>Ecdysozoa</taxon>
        <taxon>Nematoda</taxon>
        <taxon>Chromadorea</taxon>
        <taxon>Rhabditida</taxon>
        <taxon>Tylenchina</taxon>
        <taxon>Cephalobomorpha</taxon>
        <taxon>Cephaloboidea</taxon>
        <taxon>Cephalobidae</taxon>
        <taxon>Acrobeloides</taxon>
    </lineage>
</organism>
<evidence type="ECO:0000256" key="2">
    <source>
        <dbReference type="ARBA" id="ARBA00010593"/>
    </source>
</evidence>
<evidence type="ECO:0000256" key="1">
    <source>
        <dbReference type="ARBA" id="ARBA00004651"/>
    </source>
</evidence>
<dbReference type="Gene3D" id="1.20.1740.10">
    <property type="entry name" value="Amino acid/polyamine transporter I"/>
    <property type="match status" value="1"/>
</dbReference>
<keyword evidence="8" id="KW-0406">Ion transport</keyword>
<dbReference type="InterPro" id="IPR004842">
    <property type="entry name" value="SLC12A_fam"/>
</dbReference>
<sequence>MVRSSQLQLEDDSDLNQSLSPSGMKAISAPVFPLQAMQKTNFGKFKALGRPAIRIFKSDSDKKKERSVRFNQDEQEEMLPDSPKSTDMDTLIAANNAKSWRYVQTLEHPPIMDFYRNTQGDGSMLPSRPSMLELLHGEKKDIDEFNDFMGKNMNIVVQMDMSEMDLSQPIPNSIRSEAPSSSIPSQTRSKFGWIEGVFFRCFLNIVGTMLYLRVSWVAAQAGILLGSLIVLLASAVTTITALSTCAICTNGDVKGGGAYFL</sequence>
<dbReference type="GO" id="GO:0055075">
    <property type="term" value="P:potassium ion homeostasis"/>
    <property type="evidence" value="ECO:0007669"/>
    <property type="project" value="TreeGrafter"/>
</dbReference>
<evidence type="ECO:0000256" key="5">
    <source>
        <dbReference type="ARBA" id="ARBA00022989"/>
    </source>
</evidence>
<dbReference type="Pfam" id="PF08403">
    <property type="entry name" value="AA_permease_N"/>
    <property type="match status" value="1"/>
</dbReference>
<dbReference type="GO" id="GO:0055064">
    <property type="term" value="P:chloride ion homeostasis"/>
    <property type="evidence" value="ECO:0007669"/>
    <property type="project" value="TreeGrafter"/>
</dbReference>
<accession>A0A914CVC4</accession>